<reference evidence="2" key="2">
    <citation type="submission" date="2021-02" db="EMBL/GenBank/DDBJ databases">
        <authorList>
            <person name="Merkel A.Y."/>
        </authorList>
    </citation>
    <scope>NUCLEOTIDE SEQUENCE</scope>
    <source>
        <strain evidence="2">T05b</strain>
    </source>
</reference>
<proteinExistence type="predicted"/>
<feature type="signal peptide" evidence="1">
    <location>
        <begin position="1"/>
        <end position="20"/>
    </location>
</feature>
<name>A0ABS2WTG8_9BACT</name>
<dbReference type="EMBL" id="JAFHKK010000020">
    <property type="protein sequence ID" value="MBN2964962.1"/>
    <property type="molecule type" value="Genomic_DNA"/>
</dbReference>
<dbReference type="Proteomes" id="UP000703590">
    <property type="component" value="Unassembled WGS sequence"/>
</dbReference>
<dbReference type="InterPro" id="IPR014756">
    <property type="entry name" value="Ig_E-set"/>
</dbReference>
<dbReference type="Gene3D" id="2.60.40.650">
    <property type="match status" value="1"/>
</dbReference>
<dbReference type="SUPFAM" id="SSF81296">
    <property type="entry name" value="E set domains"/>
    <property type="match status" value="1"/>
</dbReference>
<keyword evidence="1" id="KW-0732">Signal</keyword>
<organism evidence="2 3">
    <name type="scientific">Sulfurospirillum tamanense</name>
    <dbReference type="NCBI Taxonomy" id="2813362"/>
    <lineage>
        <taxon>Bacteria</taxon>
        <taxon>Pseudomonadati</taxon>
        <taxon>Campylobacterota</taxon>
        <taxon>Epsilonproteobacteria</taxon>
        <taxon>Campylobacterales</taxon>
        <taxon>Sulfurospirillaceae</taxon>
        <taxon>Sulfurospirillum</taxon>
    </lineage>
</organism>
<sequence>MQKKLILVLLSLLFASSLHAKWWIFGGGEEEVGFDYLYANTLSFDDAGQEAIMMRESLDNGYLHVRGKARTGKNPVGDVSVSLDGGKTWNKARFEKDGGFNFSFEPDLAQTYHIVAKVIDTTGKANTLEDAQIRLSFSDLDAYGMIQETLTQLKTFYEQENDTGFMQYVDRNFEGDEMTLERALRKDFSALDNIQIDFSISSVAFSNNRYYASILFNRSVLATSDGTLYQDRGVTEFSFSVGEKGAMLLSMKNPLIFGLSYAADVASGTTANAQNNENFLVVNDSGGVSQTSLANLEEGGGDDYMTSGSFTLNNNQGFDFTDDSVTPIDHMNLASYTGHIGLFEGNRFETLGGAAAKEYGSVSIDGLTVDEAGYNEFWVGDLDTLNSDDVLAIKLPNNTYALLKITTIVNLGGGNYTISLDYKYNPNGSRYFP</sequence>
<protein>
    <submittedName>
        <fullName evidence="2">Uncharacterized protein</fullName>
    </submittedName>
</protein>
<comment type="caution">
    <text evidence="2">The sequence shown here is derived from an EMBL/GenBank/DDBJ whole genome shotgun (WGS) entry which is preliminary data.</text>
</comment>
<evidence type="ECO:0000313" key="2">
    <source>
        <dbReference type="EMBL" id="MBN2964962.1"/>
    </source>
</evidence>
<keyword evidence="3" id="KW-1185">Reference proteome</keyword>
<reference evidence="2" key="1">
    <citation type="submission" date="2021-02" db="EMBL/GenBank/DDBJ databases">
        <title>Sulfurospirillum tamanensis sp. nov.</title>
        <authorList>
            <person name="Frolova A."/>
            <person name="Merkel A."/>
            <person name="Slobodkin A."/>
        </authorList>
    </citation>
    <scope>NUCLEOTIDE SEQUENCE</scope>
    <source>
        <strain evidence="2">T05b</strain>
    </source>
</reference>
<dbReference type="RefSeq" id="WP_205459510.1">
    <property type="nucleotide sequence ID" value="NZ_JAFHKK010000020.1"/>
</dbReference>
<feature type="chain" id="PRO_5046071156" evidence="1">
    <location>
        <begin position="21"/>
        <end position="433"/>
    </location>
</feature>
<evidence type="ECO:0000256" key="1">
    <source>
        <dbReference type="SAM" id="SignalP"/>
    </source>
</evidence>
<evidence type="ECO:0000313" key="3">
    <source>
        <dbReference type="Proteomes" id="UP000703590"/>
    </source>
</evidence>
<accession>A0ABS2WTG8</accession>
<gene>
    <name evidence="2" type="ORF">JWV37_09240</name>
</gene>